<dbReference type="SUPFAM" id="SSF52540">
    <property type="entry name" value="P-loop containing nucleoside triphosphate hydrolases"/>
    <property type="match status" value="1"/>
</dbReference>
<dbReference type="Proteomes" id="UP000465609">
    <property type="component" value="Chromosome"/>
</dbReference>
<dbReference type="RefSeq" id="WP_138232279.1">
    <property type="nucleotide sequence ID" value="NZ_AP022577.1"/>
</dbReference>
<name>A0ABM7IFJ9_9MYCO</name>
<dbReference type="InterPro" id="IPR050742">
    <property type="entry name" value="Helicase_Restrict-Modif_Enz"/>
</dbReference>
<feature type="domain" description="Helicase ATP-binding" evidence="1">
    <location>
        <begin position="1"/>
        <end position="148"/>
    </location>
</feature>
<reference evidence="2 3" key="1">
    <citation type="journal article" date="2019" name="Emerg. Microbes Infect.">
        <title>Comprehensive subspecies identification of 175 nontuberculous mycobacteria species based on 7547 genomic profiles.</title>
        <authorList>
            <person name="Matsumoto Y."/>
            <person name="Kinjo T."/>
            <person name="Motooka D."/>
            <person name="Nabeya D."/>
            <person name="Jung N."/>
            <person name="Uechi K."/>
            <person name="Horii T."/>
            <person name="Iida T."/>
            <person name="Fujita J."/>
            <person name="Nakamura S."/>
        </authorList>
    </citation>
    <scope>NUCLEOTIDE SEQUENCE [LARGE SCALE GENOMIC DNA]</scope>
    <source>
        <strain evidence="2 3">JCM 15296</strain>
    </source>
</reference>
<dbReference type="InterPro" id="IPR006935">
    <property type="entry name" value="Helicase/UvrB_N"/>
</dbReference>
<evidence type="ECO:0000259" key="1">
    <source>
        <dbReference type="PROSITE" id="PS51192"/>
    </source>
</evidence>
<proteinExistence type="predicted"/>
<protein>
    <recommendedName>
        <fullName evidence="1">Helicase ATP-binding domain-containing protein</fullName>
    </recommendedName>
</protein>
<accession>A0ABM7IFJ9</accession>
<keyword evidence="3" id="KW-1185">Reference proteome</keyword>
<dbReference type="Pfam" id="PF04851">
    <property type="entry name" value="ResIII"/>
    <property type="match status" value="1"/>
</dbReference>
<dbReference type="InterPro" id="IPR014001">
    <property type="entry name" value="Helicase_ATP-bd"/>
</dbReference>
<dbReference type="PANTHER" id="PTHR47396:SF1">
    <property type="entry name" value="ATP-DEPENDENT HELICASE IRC3-RELATED"/>
    <property type="match status" value="1"/>
</dbReference>
<dbReference type="PROSITE" id="PS51192">
    <property type="entry name" value="HELICASE_ATP_BIND_1"/>
    <property type="match status" value="1"/>
</dbReference>
<dbReference type="Gene3D" id="3.40.50.300">
    <property type="entry name" value="P-loop containing nucleotide triphosphate hydrolases"/>
    <property type="match status" value="1"/>
</dbReference>
<dbReference type="EMBL" id="AP022577">
    <property type="protein sequence ID" value="BBX85446.1"/>
    <property type="molecule type" value="Genomic_DNA"/>
</dbReference>
<organism evidence="2 3">
    <name type="scientific">Mycolicibacterium aubagnense</name>
    <dbReference type="NCBI Taxonomy" id="319707"/>
    <lineage>
        <taxon>Bacteria</taxon>
        <taxon>Bacillati</taxon>
        <taxon>Actinomycetota</taxon>
        <taxon>Actinomycetes</taxon>
        <taxon>Mycobacteriales</taxon>
        <taxon>Mycobacteriaceae</taxon>
        <taxon>Mycolicibacterium</taxon>
    </lineage>
</organism>
<dbReference type="PANTHER" id="PTHR47396">
    <property type="entry name" value="TYPE I RESTRICTION ENZYME ECOKI R PROTEIN"/>
    <property type="match status" value="1"/>
</dbReference>
<sequence>MLAAYCHSPEPTLFIVPSDALRTQIASKFTTLGVLLQAGVVEKGFLCPVVLVVRGALTTSQEVDDLLARVNVVVTTVQALSQWSDAPRLRIAELCDRLFVDEAHHLAAKTWRSVADLFSGSEIVQFTATPYREDGQHLGGRVTYVYPLRIAQENGYFARINYHSIVAATDTDQAVAAAAVQRPHDDLAAGKDHLLMARVSSVERAKLVITLYEELAADLLPVRIDTGLVPATRPKHRLSLDERASRIVVCVDMRREAHWTSSGFPTGLQPL</sequence>
<dbReference type="InterPro" id="IPR027417">
    <property type="entry name" value="P-loop_NTPase"/>
</dbReference>
<evidence type="ECO:0000313" key="3">
    <source>
        <dbReference type="Proteomes" id="UP000465609"/>
    </source>
</evidence>
<evidence type="ECO:0000313" key="2">
    <source>
        <dbReference type="EMBL" id="BBX85446.1"/>
    </source>
</evidence>
<gene>
    <name evidence="2" type="ORF">MAUB_33190</name>
</gene>